<proteinExistence type="predicted"/>
<dbReference type="EMBL" id="KI675454">
    <property type="protein sequence ID" value="ETL29521.1"/>
    <property type="molecule type" value="Genomic_DNA"/>
</dbReference>
<dbReference type="Proteomes" id="UP000053864">
    <property type="component" value="Unassembled WGS sequence"/>
</dbReference>
<evidence type="ECO:0000313" key="2">
    <source>
        <dbReference type="EMBL" id="ETL29521.1"/>
    </source>
</evidence>
<gene>
    <name evidence="2" type="ORF">L916_17314</name>
</gene>
<accession>W2I5T5</accession>
<sequence>MSVNNEEDSAEEVQIEHKKIDASALLPPPQTGKRTQRYEIRSEKERVEREAAKQESKRTRTGLREVHERRRPRYLNDYVANVVQSSSRILDKNGAPIRASNVKILKNHREAMRSTSVTSGEKLDLK</sequence>
<feature type="compositionally biased region" description="Basic and acidic residues" evidence="1">
    <location>
        <begin position="36"/>
        <end position="68"/>
    </location>
</feature>
<evidence type="ECO:0000256" key="1">
    <source>
        <dbReference type="SAM" id="MobiDB-lite"/>
    </source>
</evidence>
<reference evidence="2" key="1">
    <citation type="submission" date="2013-11" db="EMBL/GenBank/DDBJ databases">
        <title>The Genome Sequence of Phytophthora parasitica CJ05E6.</title>
        <authorList>
            <consortium name="The Broad Institute Genomics Platform"/>
            <person name="Russ C."/>
            <person name="Tyler B."/>
            <person name="Panabieres F."/>
            <person name="Shan W."/>
            <person name="Tripathy S."/>
            <person name="Grunwald N."/>
            <person name="Machado M."/>
            <person name="Johnson C.S."/>
            <person name="Arredondo F."/>
            <person name="Hong C."/>
            <person name="Coffey M."/>
            <person name="Young S.K."/>
            <person name="Zeng Q."/>
            <person name="Gargeya S."/>
            <person name="Fitzgerald M."/>
            <person name="Abouelleil A."/>
            <person name="Alvarado L."/>
            <person name="Chapman S.B."/>
            <person name="Gainer-Dewar J."/>
            <person name="Goldberg J."/>
            <person name="Griggs A."/>
            <person name="Gujja S."/>
            <person name="Hansen M."/>
            <person name="Howarth C."/>
            <person name="Imamovic A."/>
            <person name="Ireland A."/>
            <person name="Larimer J."/>
            <person name="McCowan C."/>
            <person name="Murphy C."/>
            <person name="Pearson M."/>
            <person name="Poon T.W."/>
            <person name="Priest M."/>
            <person name="Roberts A."/>
            <person name="Saif S."/>
            <person name="Shea T."/>
            <person name="Sykes S."/>
            <person name="Wortman J."/>
            <person name="Nusbaum C."/>
            <person name="Birren B."/>
        </authorList>
    </citation>
    <scope>NUCLEOTIDE SEQUENCE [LARGE SCALE GENOMIC DNA]</scope>
    <source>
        <strain evidence="2">CJ05E6</strain>
    </source>
</reference>
<name>W2I5T5_PHYNI</name>
<organism evidence="2">
    <name type="scientific">Phytophthora nicotianae</name>
    <name type="common">Potato buckeye rot agent</name>
    <name type="synonym">Phytophthora parasitica</name>
    <dbReference type="NCBI Taxonomy" id="4792"/>
    <lineage>
        <taxon>Eukaryota</taxon>
        <taxon>Sar</taxon>
        <taxon>Stramenopiles</taxon>
        <taxon>Oomycota</taxon>
        <taxon>Peronosporomycetes</taxon>
        <taxon>Peronosporales</taxon>
        <taxon>Peronosporaceae</taxon>
        <taxon>Phytophthora</taxon>
    </lineage>
</organism>
<feature type="compositionally biased region" description="Acidic residues" evidence="1">
    <location>
        <begin position="1"/>
        <end position="13"/>
    </location>
</feature>
<feature type="region of interest" description="Disordered" evidence="1">
    <location>
        <begin position="1"/>
        <end position="68"/>
    </location>
</feature>
<dbReference type="AlphaFoldDB" id="W2I5T5"/>
<protein>
    <submittedName>
        <fullName evidence="2">Uncharacterized protein</fullName>
    </submittedName>
</protein>